<dbReference type="CDD" id="cd01301">
    <property type="entry name" value="rDP_like"/>
    <property type="match status" value="1"/>
</dbReference>
<protein>
    <submittedName>
        <fullName evidence="1">Membrane dipeptidase</fullName>
        <ecNumber evidence="1">3.4.13.19</ecNumber>
    </submittedName>
</protein>
<dbReference type="eggNOG" id="COG2355">
    <property type="taxonomic scope" value="Bacteria"/>
</dbReference>
<proteinExistence type="predicted"/>
<dbReference type="Gene3D" id="3.20.20.140">
    <property type="entry name" value="Metal-dependent hydrolases"/>
    <property type="match status" value="1"/>
</dbReference>
<dbReference type="EC" id="3.4.13.19" evidence="1"/>
<name>A6TSP9_ALKMQ</name>
<dbReference type="HOGENOM" id="CLU_031404_2_1_9"/>
<accession>A6TSP9</accession>
<dbReference type="SUPFAM" id="SSF51556">
    <property type="entry name" value="Metallo-dependent hydrolases"/>
    <property type="match status" value="1"/>
</dbReference>
<dbReference type="GO" id="GO:0070573">
    <property type="term" value="F:metallodipeptidase activity"/>
    <property type="evidence" value="ECO:0007669"/>
    <property type="project" value="InterPro"/>
</dbReference>
<organism evidence="1 2">
    <name type="scientific">Alkaliphilus metalliredigens (strain QYMF)</name>
    <dbReference type="NCBI Taxonomy" id="293826"/>
    <lineage>
        <taxon>Bacteria</taxon>
        <taxon>Bacillati</taxon>
        <taxon>Bacillota</taxon>
        <taxon>Clostridia</taxon>
        <taxon>Peptostreptococcales</taxon>
        <taxon>Natronincolaceae</taxon>
        <taxon>Alkaliphilus</taxon>
    </lineage>
</organism>
<keyword evidence="1" id="KW-0378">Hydrolase</keyword>
<dbReference type="AlphaFoldDB" id="A6TSP9"/>
<dbReference type="EMBL" id="CP000724">
    <property type="protein sequence ID" value="ABR49217.1"/>
    <property type="molecule type" value="Genomic_DNA"/>
</dbReference>
<dbReference type="GO" id="GO:0006508">
    <property type="term" value="P:proteolysis"/>
    <property type="evidence" value="ECO:0007669"/>
    <property type="project" value="InterPro"/>
</dbReference>
<evidence type="ECO:0000313" key="1">
    <source>
        <dbReference type="EMBL" id="ABR49217.1"/>
    </source>
</evidence>
<evidence type="ECO:0000313" key="2">
    <source>
        <dbReference type="Proteomes" id="UP000001572"/>
    </source>
</evidence>
<dbReference type="PROSITE" id="PS51365">
    <property type="entry name" value="RENAL_DIPEPTIDASE_2"/>
    <property type="match status" value="1"/>
</dbReference>
<keyword evidence="1" id="KW-0645">Protease</keyword>
<gene>
    <name evidence="1" type="ordered locus">Amet_3077</name>
</gene>
<dbReference type="STRING" id="293826.Amet_3077"/>
<dbReference type="Proteomes" id="UP000001572">
    <property type="component" value="Chromosome"/>
</dbReference>
<dbReference type="InterPro" id="IPR032466">
    <property type="entry name" value="Metal_Hydrolase"/>
</dbReference>
<dbReference type="PANTHER" id="PTHR10443">
    <property type="entry name" value="MICROSOMAL DIPEPTIDASE"/>
    <property type="match status" value="1"/>
</dbReference>
<dbReference type="PANTHER" id="PTHR10443:SF12">
    <property type="entry name" value="DIPEPTIDASE"/>
    <property type="match status" value="1"/>
</dbReference>
<sequence>MKIFDGHSDILLNVVDRSIAGEQEVLRTHHIDKLKKGGVFASVFALWVEPEAGDRFQLRALEMLKYSAKELHDAKDLVHIVKKYDDFEVAERENKLAVLLGMEGLASLGEEIDFLYLLYQYGIRYAGLTWNEENALATGIDGDDQRGITEKGIEVIKKMEDLGILLDVSHLNEKSFWDVVKVAQKPFIASHSNAYELCGHPRNLQDEQLKAIAQSGGVVGLNSWNKGVDPENPSIEKLADHVEYIVNIVGIEHIAFGFDFCEFLEDETLQEDEPKKETKGFEDTTCVPKLIKVLKERGYTEAMLRKIAYENLMRVFKETI</sequence>
<dbReference type="Pfam" id="PF01244">
    <property type="entry name" value="Peptidase_M19"/>
    <property type="match status" value="1"/>
</dbReference>
<reference evidence="2" key="1">
    <citation type="journal article" date="2016" name="Genome Announc.">
        <title>Complete genome sequence of Alkaliphilus metalliredigens strain QYMF, an alkaliphilic and metal-reducing bacterium isolated from borax-contaminated leachate ponds.</title>
        <authorList>
            <person name="Hwang C."/>
            <person name="Copeland A."/>
            <person name="Lucas S."/>
            <person name="Lapidus A."/>
            <person name="Barry K."/>
            <person name="Detter J.C."/>
            <person name="Glavina Del Rio T."/>
            <person name="Hammon N."/>
            <person name="Israni S."/>
            <person name="Dalin E."/>
            <person name="Tice H."/>
            <person name="Pitluck S."/>
            <person name="Chertkov O."/>
            <person name="Brettin T."/>
            <person name="Bruce D."/>
            <person name="Han C."/>
            <person name="Schmutz J."/>
            <person name="Larimer F."/>
            <person name="Land M.L."/>
            <person name="Hauser L."/>
            <person name="Kyrpides N."/>
            <person name="Mikhailova N."/>
            <person name="Ye Q."/>
            <person name="Zhou J."/>
            <person name="Richardson P."/>
            <person name="Fields M.W."/>
        </authorList>
    </citation>
    <scope>NUCLEOTIDE SEQUENCE [LARGE SCALE GENOMIC DNA]</scope>
    <source>
        <strain evidence="2">QYMF</strain>
    </source>
</reference>
<dbReference type="RefSeq" id="WP_012064183.1">
    <property type="nucleotide sequence ID" value="NC_009633.1"/>
</dbReference>
<keyword evidence="1" id="KW-0224">Dipeptidase</keyword>
<dbReference type="KEGG" id="amt:Amet_3077"/>
<dbReference type="InterPro" id="IPR008257">
    <property type="entry name" value="Pept_M19"/>
</dbReference>
<keyword evidence="2" id="KW-1185">Reference proteome</keyword>